<dbReference type="InterPro" id="IPR052043">
    <property type="entry name" value="PolySaccharide_Degr_Enz"/>
</dbReference>
<keyword evidence="3" id="KW-1185">Reference proteome</keyword>
<dbReference type="InterPro" id="IPR012341">
    <property type="entry name" value="6hp_glycosidase-like_sf"/>
</dbReference>
<dbReference type="GO" id="GO:0016787">
    <property type="term" value="F:hydrolase activity"/>
    <property type="evidence" value="ECO:0007669"/>
    <property type="project" value="UniProtKB-KW"/>
</dbReference>
<protein>
    <submittedName>
        <fullName evidence="2">Unsaturated rhamnogalacturonyl hydrolase</fullName>
    </submittedName>
</protein>
<organism evidence="2 3">
    <name type="scientific">Anaerobium acetethylicum</name>
    <dbReference type="NCBI Taxonomy" id="1619234"/>
    <lineage>
        <taxon>Bacteria</taxon>
        <taxon>Bacillati</taxon>
        <taxon>Bacillota</taxon>
        <taxon>Clostridia</taxon>
        <taxon>Lachnospirales</taxon>
        <taxon>Lachnospiraceae</taxon>
        <taxon>Anaerobium</taxon>
    </lineage>
</organism>
<dbReference type="AlphaFoldDB" id="A0A1D3TVL6"/>
<proteinExistence type="predicted"/>
<evidence type="ECO:0000256" key="1">
    <source>
        <dbReference type="ARBA" id="ARBA00022801"/>
    </source>
</evidence>
<dbReference type="RefSeq" id="WP_091235078.1">
    <property type="nucleotide sequence ID" value="NZ_FMKA01000017.1"/>
</dbReference>
<name>A0A1D3TVL6_9FIRM</name>
<dbReference type="Gene3D" id="1.50.10.10">
    <property type="match status" value="1"/>
</dbReference>
<dbReference type="GO" id="GO:0005975">
    <property type="term" value="P:carbohydrate metabolic process"/>
    <property type="evidence" value="ECO:0007669"/>
    <property type="project" value="InterPro"/>
</dbReference>
<gene>
    <name evidence="2" type="ORF">SAMN05421730_101761</name>
</gene>
<keyword evidence="1 2" id="KW-0378">Hydrolase</keyword>
<accession>A0A1D3TVL6</accession>
<dbReference type="SUPFAM" id="SSF48208">
    <property type="entry name" value="Six-hairpin glycosidases"/>
    <property type="match status" value="1"/>
</dbReference>
<dbReference type="PANTHER" id="PTHR33886:SF8">
    <property type="entry name" value="UNSATURATED RHAMNOGALACTURONAN HYDROLASE (EUROFUNG)"/>
    <property type="match status" value="1"/>
</dbReference>
<dbReference type="PANTHER" id="PTHR33886">
    <property type="entry name" value="UNSATURATED RHAMNOGALACTURONAN HYDROLASE (EUROFUNG)"/>
    <property type="match status" value="1"/>
</dbReference>
<dbReference type="OrthoDB" id="9812931at2"/>
<dbReference type="InterPro" id="IPR010905">
    <property type="entry name" value="Glyco_hydro_88"/>
</dbReference>
<evidence type="ECO:0000313" key="2">
    <source>
        <dbReference type="EMBL" id="SCP98191.1"/>
    </source>
</evidence>
<sequence>MIKIEYNNKEILENIDRIVRKTMTMDMTWDWPCGVAYYGISKAYEATKNEEYLTMLKNWVDEYIELGLPSWTVNTCAMGHCLITLYEATNDEKYWNIVMSKVDYLRNHALRFGDSVLQHTVSVNNDFPEQAWADTLFMAAYFLLRVGIKLKDKEMVEDALNQYYWHIRYLQDPVTSLWYHGYNNIQKDHMSGFYWARANAWAAYTMSQAKTLINYLYPMFMEIDCALRDQLAALKLLQTDNGLWHTILDDEESYEEVSASAGIAAAMISNNNPLHTKYIKKSLKGILENISDDGRVLNVSGGTAVMIDREGYRKVPKNWIQGWGQGLALAFLVEVMTMDGTAVEKTTEEKDVKSIKKEKKQEA</sequence>
<reference evidence="2 3" key="1">
    <citation type="submission" date="2016-09" db="EMBL/GenBank/DDBJ databases">
        <authorList>
            <person name="Capua I."/>
            <person name="De Benedictis P."/>
            <person name="Joannis T."/>
            <person name="Lombin L.H."/>
            <person name="Cattoli G."/>
        </authorList>
    </citation>
    <scope>NUCLEOTIDE SEQUENCE [LARGE SCALE GENOMIC DNA]</scope>
    <source>
        <strain evidence="2 3">GluBS11</strain>
    </source>
</reference>
<dbReference type="Proteomes" id="UP000199315">
    <property type="component" value="Unassembled WGS sequence"/>
</dbReference>
<dbReference type="STRING" id="1619234.SAMN05421730_101761"/>
<dbReference type="InterPro" id="IPR008928">
    <property type="entry name" value="6-hairpin_glycosidase_sf"/>
</dbReference>
<evidence type="ECO:0000313" key="3">
    <source>
        <dbReference type="Proteomes" id="UP000199315"/>
    </source>
</evidence>
<dbReference type="EMBL" id="FMKA01000017">
    <property type="protein sequence ID" value="SCP98191.1"/>
    <property type="molecule type" value="Genomic_DNA"/>
</dbReference>
<dbReference type="Pfam" id="PF07470">
    <property type="entry name" value="Glyco_hydro_88"/>
    <property type="match status" value="1"/>
</dbReference>